<comment type="caution">
    <text evidence="1">The sequence shown here is derived from an EMBL/GenBank/DDBJ whole genome shotgun (WGS) entry which is preliminary data.</text>
</comment>
<sequence length="67" mass="7201">MICAFGDGGALNLLPFKEVSKSCPYLSSTKGTNSKFYCPVDTLRLSAWARIDSGSLPMVEDSGLKII</sequence>
<evidence type="ECO:0000313" key="2">
    <source>
        <dbReference type="Proteomes" id="UP001152561"/>
    </source>
</evidence>
<accession>A0A9Q1LD06</accession>
<proteinExistence type="predicted"/>
<dbReference type="AlphaFoldDB" id="A0A9Q1LD06"/>
<reference evidence="2" key="1">
    <citation type="journal article" date="2023" name="Proc. Natl. Acad. Sci. U.S.A.">
        <title>Genomic and structural basis for evolution of tropane alkaloid biosynthesis.</title>
        <authorList>
            <person name="Wanga Y.-J."/>
            <person name="Taina T."/>
            <person name="Yua J.-Y."/>
            <person name="Lia J."/>
            <person name="Xua B."/>
            <person name="Chenc J."/>
            <person name="D'Auriad J.C."/>
            <person name="Huanga J.-P."/>
            <person name="Huanga S.-X."/>
        </authorList>
    </citation>
    <scope>NUCLEOTIDE SEQUENCE [LARGE SCALE GENOMIC DNA]</scope>
    <source>
        <strain evidence="2">cv. KIB-2019</strain>
    </source>
</reference>
<dbReference type="EMBL" id="JAJAGQ010000020">
    <property type="protein sequence ID" value="KAJ8532214.1"/>
    <property type="molecule type" value="Genomic_DNA"/>
</dbReference>
<protein>
    <submittedName>
        <fullName evidence="1">Uncharacterized protein</fullName>
    </submittedName>
</protein>
<keyword evidence="2" id="KW-1185">Reference proteome</keyword>
<organism evidence="1 2">
    <name type="scientific">Anisodus acutangulus</name>
    <dbReference type="NCBI Taxonomy" id="402998"/>
    <lineage>
        <taxon>Eukaryota</taxon>
        <taxon>Viridiplantae</taxon>
        <taxon>Streptophyta</taxon>
        <taxon>Embryophyta</taxon>
        <taxon>Tracheophyta</taxon>
        <taxon>Spermatophyta</taxon>
        <taxon>Magnoliopsida</taxon>
        <taxon>eudicotyledons</taxon>
        <taxon>Gunneridae</taxon>
        <taxon>Pentapetalae</taxon>
        <taxon>asterids</taxon>
        <taxon>lamiids</taxon>
        <taxon>Solanales</taxon>
        <taxon>Solanaceae</taxon>
        <taxon>Solanoideae</taxon>
        <taxon>Hyoscyameae</taxon>
        <taxon>Anisodus</taxon>
    </lineage>
</organism>
<gene>
    <name evidence="1" type="ORF">K7X08_012137</name>
</gene>
<evidence type="ECO:0000313" key="1">
    <source>
        <dbReference type="EMBL" id="KAJ8532214.1"/>
    </source>
</evidence>
<dbReference type="Proteomes" id="UP001152561">
    <property type="component" value="Unassembled WGS sequence"/>
</dbReference>
<name>A0A9Q1LD06_9SOLA</name>